<sequence length="208" mass="23920">MKIIAVIIILNFITAQSEPRRSITSGLQVDTIWVDIQRSQIEWIGRKLTGEHSGTLRLKEGWITMNRSTLIGGKFIFDMTSIKNMDIESPEWKIKLENHLKNEDFFHVDSFPKVFLEIKGNLSVSQKDNSDSNYLGFADLTIRGITHEISIAYQLEKTESNFIAIGAVDIDRTLFNIKYKSGTYFFDLGDKIIYDNFTVNFTIHTLPF</sequence>
<reference evidence="2" key="1">
    <citation type="submission" date="2018-05" db="EMBL/GenBank/DDBJ databases">
        <authorList>
            <person name="Lanie J.A."/>
            <person name="Ng W.-L."/>
            <person name="Kazmierczak K.M."/>
            <person name="Andrzejewski T.M."/>
            <person name="Davidsen T.M."/>
            <person name="Wayne K.J."/>
            <person name="Tettelin H."/>
            <person name="Glass J.I."/>
            <person name="Rusch D."/>
            <person name="Podicherti R."/>
            <person name="Tsui H.-C.T."/>
            <person name="Winkler M.E."/>
        </authorList>
    </citation>
    <scope>NUCLEOTIDE SEQUENCE</scope>
</reference>
<name>A0A382XUT2_9ZZZZ</name>
<evidence type="ECO:0000259" key="1">
    <source>
        <dbReference type="SMART" id="SM00867"/>
    </source>
</evidence>
<dbReference type="AlphaFoldDB" id="A0A382XUT2"/>
<feature type="domain" description="Lipid/polyisoprenoid-binding YceI-like" evidence="1">
    <location>
        <begin position="32"/>
        <end position="206"/>
    </location>
</feature>
<dbReference type="Pfam" id="PF04264">
    <property type="entry name" value="YceI"/>
    <property type="match status" value="1"/>
</dbReference>
<protein>
    <recommendedName>
        <fullName evidence="1">Lipid/polyisoprenoid-binding YceI-like domain-containing protein</fullName>
    </recommendedName>
</protein>
<accession>A0A382XUT2</accession>
<dbReference type="SMART" id="SM00867">
    <property type="entry name" value="YceI"/>
    <property type="match status" value="1"/>
</dbReference>
<dbReference type="EMBL" id="UINC01170276">
    <property type="protein sequence ID" value="SVD74241.1"/>
    <property type="molecule type" value="Genomic_DNA"/>
</dbReference>
<dbReference type="InterPro" id="IPR007372">
    <property type="entry name" value="Lipid/polyisoprenoid-bd_YceI"/>
</dbReference>
<organism evidence="2">
    <name type="scientific">marine metagenome</name>
    <dbReference type="NCBI Taxonomy" id="408172"/>
    <lineage>
        <taxon>unclassified sequences</taxon>
        <taxon>metagenomes</taxon>
        <taxon>ecological metagenomes</taxon>
    </lineage>
</organism>
<evidence type="ECO:0000313" key="2">
    <source>
        <dbReference type="EMBL" id="SVD74241.1"/>
    </source>
</evidence>
<dbReference type="Gene3D" id="2.40.128.110">
    <property type="entry name" value="Lipid/polyisoprenoid-binding, YceI-like"/>
    <property type="match status" value="1"/>
</dbReference>
<gene>
    <name evidence="2" type="ORF">METZ01_LOCUS427095</name>
</gene>
<dbReference type="SUPFAM" id="SSF101874">
    <property type="entry name" value="YceI-like"/>
    <property type="match status" value="1"/>
</dbReference>
<proteinExistence type="predicted"/>
<dbReference type="InterPro" id="IPR036761">
    <property type="entry name" value="TTHA0802/YceI-like_sf"/>
</dbReference>
<dbReference type="PANTHER" id="PTHR34406:SF1">
    <property type="entry name" value="PROTEIN YCEI"/>
    <property type="match status" value="1"/>
</dbReference>
<dbReference type="PANTHER" id="PTHR34406">
    <property type="entry name" value="PROTEIN YCEI"/>
    <property type="match status" value="1"/>
</dbReference>